<proteinExistence type="inferred from homology"/>
<dbReference type="GO" id="GO:0008360">
    <property type="term" value="P:regulation of cell shape"/>
    <property type="evidence" value="ECO:0007669"/>
    <property type="project" value="UniProtKB-UniRule"/>
</dbReference>
<organism evidence="9 10">
    <name type="scientific">Pseudarcicella hirudinis</name>
    <dbReference type="NCBI Taxonomy" id="1079859"/>
    <lineage>
        <taxon>Bacteria</taxon>
        <taxon>Pseudomonadati</taxon>
        <taxon>Bacteroidota</taxon>
        <taxon>Cytophagia</taxon>
        <taxon>Cytophagales</taxon>
        <taxon>Flectobacillaceae</taxon>
        <taxon>Pseudarcicella</taxon>
    </lineage>
</organism>
<comment type="pathway">
    <text evidence="1 7">Cell wall biogenesis; peptidoglycan biosynthesis.</text>
</comment>
<keyword evidence="10" id="KW-1185">Reference proteome</keyword>
<comment type="similarity">
    <text evidence="2">Belongs to the YkuD family.</text>
</comment>
<dbReference type="AlphaFoldDB" id="A0A1I5PF79"/>
<feature type="domain" description="L,D-TPase catalytic" evidence="8">
    <location>
        <begin position="58"/>
        <end position="190"/>
    </location>
</feature>
<accession>A0A1I5PF79</accession>
<evidence type="ECO:0000256" key="6">
    <source>
        <dbReference type="ARBA" id="ARBA00023316"/>
    </source>
</evidence>
<dbReference type="EMBL" id="FOXH01000002">
    <property type="protein sequence ID" value="SFP32754.1"/>
    <property type="molecule type" value="Genomic_DNA"/>
</dbReference>
<keyword evidence="4 7" id="KW-0133">Cell shape</keyword>
<dbReference type="PROSITE" id="PS52029">
    <property type="entry name" value="LD_TPASE"/>
    <property type="match status" value="1"/>
</dbReference>
<dbReference type="Pfam" id="PF03734">
    <property type="entry name" value="YkuD"/>
    <property type="match status" value="1"/>
</dbReference>
<dbReference type="PANTHER" id="PTHR36699:SF1">
    <property type="entry name" value="L,D-TRANSPEPTIDASE YAFK-RELATED"/>
    <property type="match status" value="1"/>
</dbReference>
<dbReference type="CDD" id="cd16913">
    <property type="entry name" value="YkuD_like"/>
    <property type="match status" value="1"/>
</dbReference>
<dbReference type="GO" id="GO:0016740">
    <property type="term" value="F:transferase activity"/>
    <property type="evidence" value="ECO:0007669"/>
    <property type="project" value="UniProtKB-KW"/>
</dbReference>
<feature type="active site" description="Proton donor/acceptor" evidence="7">
    <location>
        <position position="152"/>
    </location>
</feature>
<dbReference type="GO" id="GO:0009252">
    <property type="term" value="P:peptidoglycan biosynthetic process"/>
    <property type="evidence" value="ECO:0007669"/>
    <property type="project" value="UniProtKB-UniPathway"/>
</dbReference>
<sequence length="249" mass="28517">MKTLLLPIILLLFSFTALEDFYQKQLSFPRVQHALHEKGAYVKQLLISGNINPEKFDIFLRAFKKEKTLEVWAKNKGNASFIHLKDYDFCESSGKPGPKRRSGDLQTPEGFYKIDAFNPTSEFYLSFRVNYPNQSDLKFADSENPGGDIYIHGKCVTVGCIPLGDDAIMELYLLVIKAKAGGQDIPVHIFPAKLSDQNFASLKNEYAGQPQLTEFWSWLKPGHDFFEKYHRIPEIVIDQKGRYLVKNSR</sequence>
<evidence type="ECO:0000259" key="8">
    <source>
        <dbReference type="PROSITE" id="PS52029"/>
    </source>
</evidence>
<dbReference type="STRING" id="1079859.SAMN04515674_102450"/>
<evidence type="ECO:0000256" key="5">
    <source>
        <dbReference type="ARBA" id="ARBA00022984"/>
    </source>
</evidence>
<dbReference type="InterPro" id="IPR038063">
    <property type="entry name" value="Transpep_catalytic_dom"/>
</dbReference>
<keyword evidence="6 7" id="KW-0961">Cell wall biogenesis/degradation</keyword>
<evidence type="ECO:0000256" key="2">
    <source>
        <dbReference type="ARBA" id="ARBA00005992"/>
    </source>
</evidence>
<protein>
    <submittedName>
        <fullName evidence="9">Murein L,D-transpeptidase YafK</fullName>
    </submittedName>
</protein>
<evidence type="ECO:0000256" key="7">
    <source>
        <dbReference type="PROSITE-ProRule" id="PRU01373"/>
    </source>
</evidence>
<dbReference type="PANTHER" id="PTHR36699">
    <property type="entry name" value="LD-TRANSPEPTIDASE"/>
    <property type="match status" value="1"/>
</dbReference>
<dbReference type="Proteomes" id="UP000199306">
    <property type="component" value="Unassembled WGS sequence"/>
</dbReference>
<keyword evidence="5 7" id="KW-0573">Peptidoglycan synthesis</keyword>
<keyword evidence="3" id="KW-0808">Transferase</keyword>
<dbReference type="GO" id="GO:0071555">
    <property type="term" value="P:cell wall organization"/>
    <property type="evidence" value="ECO:0007669"/>
    <property type="project" value="UniProtKB-UniRule"/>
</dbReference>
<dbReference type="UniPathway" id="UPA00219"/>
<reference evidence="9 10" key="1">
    <citation type="submission" date="2016-10" db="EMBL/GenBank/DDBJ databases">
        <authorList>
            <person name="de Groot N.N."/>
        </authorList>
    </citation>
    <scope>NUCLEOTIDE SEQUENCE [LARGE SCALE GENOMIC DNA]</scope>
    <source>
        <strain evidence="10">E92,LMG 26720,CCM 7988</strain>
    </source>
</reference>
<dbReference type="InterPro" id="IPR005490">
    <property type="entry name" value="LD_TPept_cat_dom"/>
</dbReference>
<name>A0A1I5PF79_9BACT</name>
<dbReference type="RefSeq" id="WP_092013304.1">
    <property type="nucleotide sequence ID" value="NZ_FOXH01000002.1"/>
</dbReference>
<dbReference type="GO" id="GO:0004180">
    <property type="term" value="F:carboxypeptidase activity"/>
    <property type="evidence" value="ECO:0007669"/>
    <property type="project" value="UniProtKB-ARBA"/>
</dbReference>
<evidence type="ECO:0000256" key="1">
    <source>
        <dbReference type="ARBA" id="ARBA00004752"/>
    </source>
</evidence>
<feature type="active site" description="Nucleophile" evidence="7">
    <location>
        <position position="160"/>
    </location>
</feature>
<evidence type="ECO:0000313" key="10">
    <source>
        <dbReference type="Proteomes" id="UP000199306"/>
    </source>
</evidence>
<evidence type="ECO:0000256" key="4">
    <source>
        <dbReference type="ARBA" id="ARBA00022960"/>
    </source>
</evidence>
<dbReference type="OrthoDB" id="9809748at2"/>
<evidence type="ECO:0000256" key="3">
    <source>
        <dbReference type="ARBA" id="ARBA00022679"/>
    </source>
</evidence>
<gene>
    <name evidence="9" type="ORF">SAMN04515674_102450</name>
</gene>
<evidence type="ECO:0000313" key="9">
    <source>
        <dbReference type="EMBL" id="SFP32754.1"/>
    </source>
</evidence>
<dbReference type="SUPFAM" id="SSF141523">
    <property type="entry name" value="L,D-transpeptidase catalytic domain-like"/>
    <property type="match status" value="1"/>
</dbReference>